<dbReference type="SMART" id="SM00633">
    <property type="entry name" value="Glyco_10"/>
    <property type="match status" value="1"/>
</dbReference>
<dbReference type="GO" id="GO:0030248">
    <property type="term" value="F:cellulose binding"/>
    <property type="evidence" value="ECO:0007669"/>
    <property type="project" value="InterPro"/>
</dbReference>
<evidence type="ECO:0000256" key="10">
    <source>
        <dbReference type="SAM" id="SignalP"/>
    </source>
</evidence>
<name>A0A8K0WJD9_9HYPO</name>
<comment type="caution">
    <text evidence="12">The sequence shown here is derived from an EMBL/GenBank/DDBJ whole genome shotgun (WGS) entry which is preliminary data.</text>
</comment>
<evidence type="ECO:0000256" key="7">
    <source>
        <dbReference type="ARBA" id="ARBA00023277"/>
    </source>
</evidence>
<dbReference type="SUPFAM" id="SSF51445">
    <property type="entry name" value="(Trans)glycosidases"/>
    <property type="match status" value="1"/>
</dbReference>
<dbReference type="SMART" id="SM00236">
    <property type="entry name" value="fCBD"/>
    <property type="match status" value="1"/>
</dbReference>
<dbReference type="Pfam" id="PF00331">
    <property type="entry name" value="Glyco_hydro_10"/>
    <property type="match status" value="1"/>
</dbReference>
<evidence type="ECO:0000256" key="6">
    <source>
        <dbReference type="ARBA" id="ARBA00022801"/>
    </source>
</evidence>
<feature type="signal peptide" evidence="10">
    <location>
        <begin position="1"/>
        <end position="20"/>
    </location>
</feature>
<keyword evidence="13" id="KW-1185">Reference proteome</keyword>
<dbReference type="EC" id="3.2.1.8" evidence="3"/>
<keyword evidence="7" id="KW-0119">Carbohydrate metabolism</keyword>
<evidence type="ECO:0000259" key="11">
    <source>
        <dbReference type="PROSITE" id="PS51164"/>
    </source>
</evidence>
<dbReference type="GO" id="GO:0045493">
    <property type="term" value="P:xylan catabolic process"/>
    <property type="evidence" value="ECO:0007669"/>
    <property type="project" value="UniProtKB-KW"/>
</dbReference>
<organism evidence="12 13">
    <name type="scientific">Stachybotrys elegans</name>
    <dbReference type="NCBI Taxonomy" id="80388"/>
    <lineage>
        <taxon>Eukaryota</taxon>
        <taxon>Fungi</taxon>
        <taxon>Dikarya</taxon>
        <taxon>Ascomycota</taxon>
        <taxon>Pezizomycotina</taxon>
        <taxon>Sordariomycetes</taxon>
        <taxon>Hypocreomycetidae</taxon>
        <taxon>Hypocreales</taxon>
        <taxon>Stachybotryaceae</taxon>
        <taxon>Stachybotrys</taxon>
    </lineage>
</organism>
<dbReference type="GO" id="GO:0005576">
    <property type="term" value="C:extracellular region"/>
    <property type="evidence" value="ECO:0007669"/>
    <property type="project" value="InterPro"/>
</dbReference>
<dbReference type="AlphaFoldDB" id="A0A8K0WJD9"/>
<feature type="chain" id="PRO_5035423521" description="endo-1,4-beta-xylanase" evidence="10">
    <location>
        <begin position="21"/>
        <end position="394"/>
    </location>
</feature>
<keyword evidence="6 12" id="KW-0378">Hydrolase</keyword>
<comment type="catalytic activity">
    <reaction evidence="1">
        <text>Endohydrolysis of (1-&gt;4)-beta-D-xylosidic linkages in xylans.</text>
        <dbReference type="EC" id="3.2.1.8"/>
    </reaction>
</comment>
<dbReference type="PANTHER" id="PTHR31490">
    <property type="entry name" value="GLYCOSYL HYDROLASE"/>
    <property type="match status" value="1"/>
</dbReference>
<reference evidence="12" key="1">
    <citation type="journal article" date="2021" name="Nat. Commun.">
        <title>Genetic determinants of endophytism in the Arabidopsis root mycobiome.</title>
        <authorList>
            <person name="Mesny F."/>
            <person name="Miyauchi S."/>
            <person name="Thiergart T."/>
            <person name="Pickel B."/>
            <person name="Atanasova L."/>
            <person name="Karlsson M."/>
            <person name="Huettel B."/>
            <person name="Barry K.W."/>
            <person name="Haridas S."/>
            <person name="Chen C."/>
            <person name="Bauer D."/>
            <person name="Andreopoulos W."/>
            <person name="Pangilinan J."/>
            <person name="LaButti K."/>
            <person name="Riley R."/>
            <person name="Lipzen A."/>
            <person name="Clum A."/>
            <person name="Drula E."/>
            <person name="Henrissat B."/>
            <person name="Kohler A."/>
            <person name="Grigoriev I.V."/>
            <person name="Martin F.M."/>
            <person name="Hacquard S."/>
        </authorList>
    </citation>
    <scope>NUCLEOTIDE SEQUENCE</scope>
    <source>
        <strain evidence="12">MPI-CAGE-CH-0235</strain>
    </source>
</reference>
<dbReference type="InterPro" id="IPR035971">
    <property type="entry name" value="CBD_sf"/>
</dbReference>
<keyword evidence="4" id="KW-0858">Xylan degradation</keyword>
<dbReference type="InterPro" id="IPR000254">
    <property type="entry name" value="CBD"/>
</dbReference>
<proteinExistence type="inferred from homology"/>
<keyword evidence="9" id="KW-0624">Polysaccharide degradation</keyword>
<evidence type="ECO:0000256" key="1">
    <source>
        <dbReference type="ARBA" id="ARBA00000681"/>
    </source>
</evidence>
<gene>
    <name evidence="12" type="ORF">B0I35DRAFT_364224</name>
</gene>
<comment type="similarity">
    <text evidence="2">Belongs to the glycosyl hydrolase 10 (cellulase F) family.</text>
</comment>
<dbReference type="PANTHER" id="PTHR31490:SF88">
    <property type="entry name" value="BETA-XYLANASE"/>
    <property type="match status" value="1"/>
</dbReference>
<evidence type="ECO:0000256" key="2">
    <source>
        <dbReference type="ARBA" id="ARBA00007495"/>
    </source>
</evidence>
<dbReference type="Pfam" id="PF00734">
    <property type="entry name" value="CBM_1"/>
    <property type="match status" value="1"/>
</dbReference>
<dbReference type="Gene3D" id="3.20.20.80">
    <property type="entry name" value="Glycosidases"/>
    <property type="match status" value="1"/>
</dbReference>
<dbReference type="InterPro" id="IPR044846">
    <property type="entry name" value="GH10"/>
</dbReference>
<evidence type="ECO:0000313" key="13">
    <source>
        <dbReference type="Proteomes" id="UP000813444"/>
    </source>
</evidence>
<dbReference type="SUPFAM" id="SSF57180">
    <property type="entry name" value="Cellulose-binding domain"/>
    <property type="match status" value="1"/>
</dbReference>
<evidence type="ECO:0000313" key="12">
    <source>
        <dbReference type="EMBL" id="KAH7303861.1"/>
    </source>
</evidence>
<sequence length="394" mass="43657">MYFKLFLLGLLGSRVVRVTAQLNQLAQAAGLDYFGLSNNGDLVPVQDNRSEFGRRSNPSLFEWGALETTQGRFTFDAADRFVNQAISQGQRVHCANLVDGLDLGLPQWLSQGTWTKPKLHAVLENHVTRVVRHFRGRCSSWDVVSRATDLYFDSELGGVFYRILGPEFVAISFHAARIADPAAKLYYHPWTWSGVDNDATSNSTFRLLNRLVNASAPIDGVSLGLGNYSGDFPQKGGLVASLGRFVALGLEINLSDLLIYIPAGMPSSECWRTQQLEAYEAVTAACLRVCQCLGRFLTKTWHLVTTSNSVLYYTDANGTLARTSIYGAIESRLREREEECVPTSTSPPTPAPTRCPAPLLPHWAQCGGWGWYGPTECQEQYTCTYVNVDYSQCL</sequence>
<evidence type="ECO:0000256" key="3">
    <source>
        <dbReference type="ARBA" id="ARBA00012590"/>
    </source>
</evidence>
<accession>A0A8K0WJD9</accession>
<evidence type="ECO:0000256" key="5">
    <source>
        <dbReference type="ARBA" id="ARBA00022729"/>
    </source>
</evidence>
<dbReference type="GO" id="GO:0031176">
    <property type="term" value="F:endo-1,4-beta-xylanase activity"/>
    <property type="evidence" value="ECO:0007669"/>
    <property type="project" value="UniProtKB-EC"/>
</dbReference>
<dbReference type="OrthoDB" id="3055998at2759"/>
<keyword evidence="8" id="KW-0326">Glycosidase</keyword>
<evidence type="ECO:0000256" key="9">
    <source>
        <dbReference type="ARBA" id="ARBA00023326"/>
    </source>
</evidence>
<feature type="domain" description="CBM1" evidence="11">
    <location>
        <begin position="358"/>
        <end position="394"/>
    </location>
</feature>
<dbReference type="PROSITE" id="PS51164">
    <property type="entry name" value="CBM1_2"/>
    <property type="match status" value="1"/>
</dbReference>
<dbReference type="InterPro" id="IPR001000">
    <property type="entry name" value="GH10_dom"/>
</dbReference>
<dbReference type="EMBL" id="JAGPNK010000028">
    <property type="protein sequence ID" value="KAH7303861.1"/>
    <property type="molecule type" value="Genomic_DNA"/>
</dbReference>
<protein>
    <recommendedName>
        <fullName evidence="3">endo-1,4-beta-xylanase</fullName>
        <ecNumber evidence="3">3.2.1.8</ecNumber>
    </recommendedName>
</protein>
<keyword evidence="5 10" id="KW-0732">Signal</keyword>
<dbReference type="Proteomes" id="UP000813444">
    <property type="component" value="Unassembled WGS sequence"/>
</dbReference>
<evidence type="ECO:0000256" key="8">
    <source>
        <dbReference type="ARBA" id="ARBA00023295"/>
    </source>
</evidence>
<evidence type="ECO:0000256" key="4">
    <source>
        <dbReference type="ARBA" id="ARBA00022651"/>
    </source>
</evidence>
<dbReference type="InterPro" id="IPR017853">
    <property type="entry name" value="GH"/>
</dbReference>